<dbReference type="GO" id="GO:0050660">
    <property type="term" value="F:flavin adenine dinucleotide binding"/>
    <property type="evidence" value="ECO:0007669"/>
    <property type="project" value="InterPro"/>
</dbReference>
<dbReference type="RefSeq" id="WP_083125794.1">
    <property type="nucleotide sequence ID" value="NZ_MVIM01000005.1"/>
</dbReference>
<organism evidence="3 4">
    <name type="scientific">Mycolicibacterium tusciae</name>
    <dbReference type="NCBI Taxonomy" id="75922"/>
    <lineage>
        <taxon>Bacteria</taxon>
        <taxon>Bacillati</taxon>
        <taxon>Actinomycetota</taxon>
        <taxon>Actinomycetes</taxon>
        <taxon>Mycobacteriales</taxon>
        <taxon>Mycobacteriaceae</taxon>
        <taxon>Mycolicibacterium</taxon>
    </lineage>
</organism>
<name>A0A1X0JS48_9MYCO</name>
<proteinExistence type="predicted"/>
<comment type="caution">
    <text evidence="3">The sequence shown here is derived from an EMBL/GenBank/DDBJ whole genome shotgun (WGS) entry which is preliminary data.</text>
</comment>
<feature type="domain" description="Acyl-CoA dehydrogenase C-terminal" evidence="2">
    <location>
        <begin position="197"/>
        <end position="309"/>
    </location>
</feature>
<dbReference type="Proteomes" id="UP000192411">
    <property type="component" value="Unassembled WGS sequence"/>
</dbReference>
<dbReference type="Gene3D" id="1.10.540.10">
    <property type="entry name" value="Acyl-CoA dehydrogenase/oxidase, N-terminal domain"/>
    <property type="match status" value="1"/>
</dbReference>
<dbReference type="SUPFAM" id="SSF56645">
    <property type="entry name" value="Acyl-CoA dehydrogenase NM domain-like"/>
    <property type="match status" value="1"/>
</dbReference>
<keyword evidence="1" id="KW-0560">Oxidoreductase</keyword>
<dbReference type="InterPro" id="IPR013107">
    <property type="entry name" value="Acyl-CoA_DH_C"/>
</dbReference>
<evidence type="ECO:0000259" key="2">
    <source>
        <dbReference type="Pfam" id="PF08028"/>
    </source>
</evidence>
<keyword evidence="4" id="KW-1185">Reference proteome</keyword>
<dbReference type="STRING" id="75922.BST47_12220"/>
<dbReference type="Pfam" id="PF08028">
    <property type="entry name" value="Acyl-CoA_dh_2"/>
    <property type="match status" value="1"/>
</dbReference>
<evidence type="ECO:0000256" key="1">
    <source>
        <dbReference type="ARBA" id="ARBA00023002"/>
    </source>
</evidence>
<evidence type="ECO:0000313" key="4">
    <source>
        <dbReference type="Proteomes" id="UP000192411"/>
    </source>
</evidence>
<dbReference type="AlphaFoldDB" id="A0A1X0JS48"/>
<evidence type="ECO:0000313" key="3">
    <source>
        <dbReference type="EMBL" id="ORB65704.1"/>
    </source>
</evidence>
<dbReference type="InterPro" id="IPR009100">
    <property type="entry name" value="AcylCoA_DH/oxidase_NM_dom_sf"/>
</dbReference>
<reference evidence="3 4" key="1">
    <citation type="submission" date="2017-02" db="EMBL/GenBank/DDBJ databases">
        <title>The new phylogeny of genus Mycobacterium.</title>
        <authorList>
            <person name="Tortoli E."/>
            <person name="Trovato A."/>
            <person name="Cirillo D.M."/>
        </authorList>
    </citation>
    <scope>NUCLEOTIDE SEQUENCE [LARGE SCALE GENOMIC DNA]</scope>
    <source>
        <strain evidence="3 4">DSM 44338</strain>
    </source>
</reference>
<sequence length="321" mass="33309">MAEQTTVPRVVTAILDKLASESDAVTAESLVGLHGSIAGHAMRPARHGGSELGADEFVSQICELASLDGSLGWLAAMFHAAAHQIATLPEAVVHAVWGSDPEAVATTAHRGSGGVGPDQRLAGRWESVVGAGYADWLVLPTENARRVLVPRAAARLEPRREGFAVAGACDVTIAGHVVDDSHAFAGDQRAAAIAMAGAAAAVTGSAEGVWRHHVEQMRARLATSYSGGELANAAPAQVARAASDIDAAKLQIIDALRRPDAEAADARAYWQAVARARAAADHILGNSRHALELTDPVTRLWRDVHTGCRLAAAVLDEAVGA</sequence>
<gene>
    <name evidence="3" type="ORF">BST47_12220</name>
</gene>
<dbReference type="EMBL" id="MVIM01000005">
    <property type="protein sequence ID" value="ORB65704.1"/>
    <property type="molecule type" value="Genomic_DNA"/>
</dbReference>
<dbReference type="GO" id="GO:0016627">
    <property type="term" value="F:oxidoreductase activity, acting on the CH-CH group of donors"/>
    <property type="evidence" value="ECO:0007669"/>
    <property type="project" value="InterPro"/>
</dbReference>
<protein>
    <recommendedName>
        <fullName evidence="2">Acyl-CoA dehydrogenase C-terminal domain-containing protein</fullName>
    </recommendedName>
</protein>
<dbReference type="InterPro" id="IPR037069">
    <property type="entry name" value="AcylCoA_DH/ox_N_sf"/>
</dbReference>
<accession>A0A1X0JS48</accession>
<dbReference type="OrthoDB" id="4711101at2"/>